<evidence type="ECO:0000256" key="3">
    <source>
        <dbReference type="ARBA" id="ARBA00016296"/>
    </source>
</evidence>
<name>A0A1D7THC6_9BACT</name>
<dbReference type="InterPro" id="IPR017665">
    <property type="entry name" value="Guanylate_kinase"/>
</dbReference>
<dbReference type="HAMAP" id="MF_00328">
    <property type="entry name" value="Guanylate_kinase"/>
    <property type="match status" value="1"/>
</dbReference>
<keyword evidence="4 9" id="KW-0808">Transferase</keyword>
<feature type="domain" description="Guanylate kinase-like" evidence="10">
    <location>
        <begin position="1"/>
        <end position="176"/>
    </location>
</feature>
<dbReference type="GO" id="GO:0005829">
    <property type="term" value="C:cytosol"/>
    <property type="evidence" value="ECO:0007669"/>
    <property type="project" value="TreeGrafter"/>
</dbReference>
<keyword evidence="12" id="KW-1185">Reference proteome</keyword>
<dbReference type="PROSITE" id="PS50052">
    <property type="entry name" value="GUANYLATE_KINASE_2"/>
    <property type="match status" value="1"/>
</dbReference>
<dbReference type="KEGG" id="shal:SHALO_0561"/>
<dbReference type="GO" id="GO:0005524">
    <property type="term" value="F:ATP binding"/>
    <property type="evidence" value="ECO:0007669"/>
    <property type="project" value="UniProtKB-UniRule"/>
</dbReference>
<proteinExistence type="inferred from homology"/>
<evidence type="ECO:0000256" key="5">
    <source>
        <dbReference type="ARBA" id="ARBA00022741"/>
    </source>
</evidence>
<dbReference type="PROSITE" id="PS00856">
    <property type="entry name" value="GUANYLATE_KINASE_1"/>
    <property type="match status" value="1"/>
</dbReference>
<evidence type="ECO:0000313" key="12">
    <source>
        <dbReference type="Proteomes" id="UP000094609"/>
    </source>
</evidence>
<dbReference type="InterPro" id="IPR027417">
    <property type="entry name" value="P-loop_NTPase"/>
</dbReference>
<comment type="function">
    <text evidence="9">Essential for recycling GMP and indirectly, cGMP.</text>
</comment>
<reference evidence="12" key="1">
    <citation type="submission" date="2016-08" db="EMBL/GenBank/DDBJ databases">
        <title>Complete genome sequence of the organohalide-respiring Epsilonproteobacterium Sulfurospirillum halorespirans.</title>
        <authorList>
            <person name="Goris T."/>
            <person name="Zimmermann J."/>
            <person name="Schenz B."/>
            <person name="Lemos M."/>
            <person name="Hackermueller J."/>
            <person name="Diekert G."/>
        </authorList>
    </citation>
    <scope>NUCLEOTIDE SEQUENCE [LARGE SCALE GENOMIC DNA]</scope>
    <source>
        <strain>DSM 13726</strain>
        <strain evidence="12">PCE-M2</strain>
    </source>
</reference>
<comment type="subcellular location">
    <subcellularLocation>
        <location evidence="9">Cytoplasm</location>
    </subcellularLocation>
</comment>
<dbReference type="Gene3D" id="3.40.50.300">
    <property type="entry name" value="P-loop containing nucleotide triphosphate hydrolases"/>
    <property type="match status" value="1"/>
</dbReference>
<dbReference type="NCBIfam" id="TIGR03263">
    <property type="entry name" value="guanyl_kin"/>
    <property type="match status" value="1"/>
</dbReference>
<feature type="binding site" evidence="9">
    <location>
        <begin position="4"/>
        <end position="11"/>
    </location>
    <ligand>
        <name>ATP</name>
        <dbReference type="ChEBI" id="CHEBI:30616"/>
    </ligand>
</feature>
<evidence type="ECO:0000256" key="2">
    <source>
        <dbReference type="ARBA" id="ARBA00012961"/>
    </source>
</evidence>
<evidence type="ECO:0000256" key="4">
    <source>
        <dbReference type="ARBA" id="ARBA00022679"/>
    </source>
</evidence>
<dbReference type="SMART" id="SM00072">
    <property type="entry name" value="GuKc"/>
    <property type="match status" value="1"/>
</dbReference>
<dbReference type="STRING" id="1193502.SHALO_0561"/>
<dbReference type="FunFam" id="3.30.63.10:FF:000002">
    <property type="entry name" value="Guanylate kinase 1"/>
    <property type="match status" value="1"/>
</dbReference>
<dbReference type="PANTHER" id="PTHR23117">
    <property type="entry name" value="GUANYLATE KINASE-RELATED"/>
    <property type="match status" value="1"/>
</dbReference>
<evidence type="ECO:0000256" key="8">
    <source>
        <dbReference type="ARBA" id="ARBA00030128"/>
    </source>
</evidence>
<dbReference type="Gene3D" id="3.30.63.10">
    <property type="entry name" value="Guanylate Kinase phosphate binding domain"/>
    <property type="match status" value="1"/>
</dbReference>
<dbReference type="EMBL" id="CP017111">
    <property type="protein sequence ID" value="AOO64350.1"/>
    <property type="molecule type" value="Genomic_DNA"/>
</dbReference>
<evidence type="ECO:0000256" key="7">
    <source>
        <dbReference type="ARBA" id="ARBA00022840"/>
    </source>
</evidence>
<dbReference type="PANTHER" id="PTHR23117:SF13">
    <property type="entry name" value="GUANYLATE KINASE"/>
    <property type="match status" value="1"/>
</dbReference>
<dbReference type="PATRIC" id="fig|1193502.14.peg.570"/>
<evidence type="ECO:0000256" key="1">
    <source>
        <dbReference type="ARBA" id="ARBA00005790"/>
    </source>
</evidence>
<protein>
    <recommendedName>
        <fullName evidence="3 9">Guanylate kinase</fullName>
        <ecNumber evidence="2 9">2.7.4.8</ecNumber>
    </recommendedName>
    <alternativeName>
        <fullName evidence="8 9">GMP kinase</fullName>
    </alternativeName>
</protein>
<evidence type="ECO:0000256" key="9">
    <source>
        <dbReference type="HAMAP-Rule" id="MF_00328"/>
    </source>
</evidence>
<dbReference type="Pfam" id="PF00625">
    <property type="entry name" value="Guanylate_kin"/>
    <property type="match status" value="1"/>
</dbReference>
<keyword evidence="6 9" id="KW-0418">Kinase</keyword>
<dbReference type="GO" id="GO:0004385">
    <property type="term" value="F:GMP kinase activity"/>
    <property type="evidence" value="ECO:0007669"/>
    <property type="project" value="UniProtKB-UniRule"/>
</dbReference>
<dbReference type="SUPFAM" id="SSF52540">
    <property type="entry name" value="P-loop containing nucleoside triphosphate hydrolases"/>
    <property type="match status" value="1"/>
</dbReference>
<gene>
    <name evidence="9" type="primary">gmk</name>
    <name evidence="11" type="ORF">SHALO_0561</name>
</gene>
<sequence length="198" mass="22505">MISGPSGSGKSSLMKEVLQEIPDAYFSISSTTRSIREGEKEGVNYHFISKAEFEKDMDEGFFLEWAKVHDNYYGTSLKPILKELHEGKLVICDIDVQGHKIAREKFGSIITSVFITTPDQKSLKERLINRGTDSAEVIEKRLDNAVSEMTRIREYDYLLINDDFKTTLHALFAIAHASRKKMALMDLGEFMSAWANIE</sequence>
<dbReference type="InterPro" id="IPR020590">
    <property type="entry name" value="Guanylate_kinase_CS"/>
</dbReference>
<organism evidence="11 12">
    <name type="scientific">Sulfurospirillum halorespirans DSM 13726</name>
    <dbReference type="NCBI Taxonomy" id="1193502"/>
    <lineage>
        <taxon>Bacteria</taxon>
        <taxon>Pseudomonadati</taxon>
        <taxon>Campylobacterota</taxon>
        <taxon>Epsilonproteobacteria</taxon>
        <taxon>Campylobacterales</taxon>
        <taxon>Sulfurospirillaceae</taxon>
        <taxon>Sulfurospirillum</taxon>
    </lineage>
</organism>
<dbReference type="InterPro" id="IPR008144">
    <property type="entry name" value="Guanylate_kin-like_dom"/>
</dbReference>
<dbReference type="CDD" id="cd00071">
    <property type="entry name" value="GMPK"/>
    <property type="match status" value="1"/>
</dbReference>
<dbReference type="EC" id="2.7.4.8" evidence="2 9"/>
<comment type="catalytic activity">
    <reaction evidence="9">
        <text>GMP + ATP = GDP + ADP</text>
        <dbReference type="Rhea" id="RHEA:20780"/>
        <dbReference type="ChEBI" id="CHEBI:30616"/>
        <dbReference type="ChEBI" id="CHEBI:58115"/>
        <dbReference type="ChEBI" id="CHEBI:58189"/>
        <dbReference type="ChEBI" id="CHEBI:456216"/>
        <dbReference type="EC" id="2.7.4.8"/>
    </reaction>
</comment>
<evidence type="ECO:0000256" key="6">
    <source>
        <dbReference type="ARBA" id="ARBA00022777"/>
    </source>
</evidence>
<comment type="similarity">
    <text evidence="1 9">Belongs to the guanylate kinase family.</text>
</comment>
<keyword evidence="9" id="KW-0963">Cytoplasm</keyword>
<evidence type="ECO:0000313" key="11">
    <source>
        <dbReference type="EMBL" id="AOO64350.1"/>
    </source>
</evidence>
<dbReference type="Proteomes" id="UP000094609">
    <property type="component" value="Chromosome"/>
</dbReference>
<evidence type="ECO:0000259" key="10">
    <source>
        <dbReference type="PROSITE" id="PS50052"/>
    </source>
</evidence>
<accession>A0A1D7THC6</accession>
<keyword evidence="5 9" id="KW-0547">Nucleotide-binding</keyword>
<dbReference type="InterPro" id="IPR008145">
    <property type="entry name" value="GK/Ca_channel_bsu"/>
</dbReference>
<dbReference type="AlphaFoldDB" id="A0A1D7THC6"/>
<keyword evidence="7 9" id="KW-0067">ATP-binding</keyword>